<accession>A0A328CZU4</accession>
<keyword evidence="2" id="KW-1185">Reference proteome</keyword>
<proteinExistence type="predicted"/>
<dbReference type="AlphaFoldDB" id="A0A328CZU4"/>
<sequence length="375" mass="41820">MDTRPLTNPLQHLDIVGVLVLESQSKIREFGRRAFHVWLNSAEVKWLTEILPNNALRSSWTFSRYEGGRKVFVSYGFNRWGSYVKISVTKNVATNTVIIPMDRDNSFLFRRALDSFYGKIIVSSTNNSQAKADDSFSASGNDERSAKALASTSFKEIPSSSCNHVPFSSSNTAEKASDSIFLIKEGTNLDPKDKKLGDIFSQLWIQFLQLNVDKLAAFIDGSGTLASVLSKLIGNENGNLVSLEDPMATDSPLEAQNAVEEEPGSPIEAHSNLEQASSDKLALVESFAPIQAIYPLVENSQDDHSSVRAYHSDSEIYVKEDNIAFLPFFRDQTEFDPDPEPYREWYPDDGIEPDDHLRRWGGPKGLTAALIRNND</sequence>
<evidence type="ECO:0000313" key="2">
    <source>
        <dbReference type="Proteomes" id="UP000249390"/>
    </source>
</evidence>
<comment type="caution">
    <text evidence="1">The sequence shown here is derived from an EMBL/GenBank/DDBJ whole genome shotgun (WGS) entry which is preliminary data.</text>
</comment>
<dbReference type="Proteomes" id="UP000249390">
    <property type="component" value="Unassembled WGS sequence"/>
</dbReference>
<dbReference type="EMBL" id="NQVE01000203">
    <property type="protein sequence ID" value="RAL39007.1"/>
    <property type="molecule type" value="Genomic_DNA"/>
</dbReference>
<reference evidence="1 2" key="1">
    <citation type="submission" date="2018-06" db="EMBL/GenBank/DDBJ databases">
        <title>The Genome of Cuscuta australis (Dodder) Provides Insight into the Evolution of Plant Parasitism.</title>
        <authorList>
            <person name="Liu H."/>
        </authorList>
    </citation>
    <scope>NUCLEOTIDE SEQUENCE [LARGE SCALE GENOMIC DNA]</scope>
    <source>
        <strain evidence="2">cv. Yunnan</strain>
        <tissue evidence="1">Vines</tissue>
    </source>
</reference>
<protein>
    <submittedName>
        <fullName evidence="1">Uncharacterized protein</fullName>
    </submittedName>
</protein>
<gene>
    <name evidence="1" type="ORF">DM860_011493</name>
</gene>
<evidence type="ECO:0000313" key="1">
    <source>
        <dbReference type="EMBL" id="RAL39007.1"/>
    </source>
</evidence>
<name>A0A328CZU4_9ASTE</name>
<organism evidence="1 2">
    <name type="scientific">Cuscuta australis</name>
    <dbReference type="NCBI Taxonomy" id="267555"/>
    <lineage>
        <taxon>Eukaryota</taxon>
        <taxon>Viridiplantae</taxon>
        <taxon>Streptophyta</taxon>
        <taxon>Embryophyta</taxon>
        <taxon>Tracheophyta</taxon>
        <taxon>Spermatophyta</taxon>
        <taxon>Magnoliopsida</taxon>
        <taxon>eudicotyledons</taxon>
        <taxon>Gunneridae</taxon>
        <taxon>Pentapetalae</taxon>
        <taxon>asterids</taxon>
        <taxon>lamiids</taxon>
        <taxon>Solanales</taxon>
        <taxon>Convolvulaceae</taxon>
        <taxon>Cuscuteae</taxon>
        <taxon>Cuscuta</taxon>
        <taxon>Cuscuta subgen. Grammica</taxon>
        <taxon>Cuscuta sect. Cleistogrammica</taxon>
    </lineage>
</organism>